<gene>
    <name evidence="3" type="ORF">L4923_04635</name>
</gene>
<dbReference type="RefSeq" id="WP_239362391.1">
    <property type="nucleotide sequence ID" value="NZ_JAKREW010000002.1"/>
</dbReference>
<dbReference type="SUPFAM" id="SSF89392">
    <property type="entry name" value="Prokaryotic lipoproteins and lipoprotein localization factors"/>
    <property type="match status" value="1"/>
</dbReference>
<evidence type="ECO:0000256" key="2">
    <source>
        <dbReference type="SAM" id="SignalP"/>
    </source>
</evidence>
<evidence type="ECO:0000313" key="4">
    <source>
        <dbReference type="Proteomes" id="UP001201701"/>
    </source>
</evidence>
<dbReference type="CDD" id="cd16325">
    <property type="entry name" value="LolA"/>
    <property type="match status" value="1"/>
</dbReference>
<keyword evidence="1 2" id="KW-0732">Signal</keyword>
<comment type="caution">
    <text evidence="3">The sequence shown here is derived from an EMBL/GenBank/DDBJ whole genome shotgun (WGS) entry which is preliminary data.</text>
</comment>
<keyword evidence="3" id="KW-0449">Lipoprotein</keyword>
<dbReference type="InterPro" id="IPR006311">
    <property type="entry name" value="TAT_signal"/>
</dbReference>
<feature type="signal peptide" evidence="2">
    <location>
        <begin position="1"/>
        <end position="34"/>
    </location>
</feature>
<feature type="chain" id="PRO_5045680149" evidence="2">
    <location>
        <begin position="35"/>
        <end position="229"/>
    </location>
</feature>
<dbReference type="PANTHER" id="PTHR35869:SF1">
    <property type="entry name" value="OUTER-MEMBRANE LIPOPROTEIN CARRIER PROTEIN"/>
    <property type="match status" value="1"/>
</dbReference>
<dbReference type="InterPro" id="IPR004564">
    <property type="entry name" value="OM_lipoprot_carrier_LolA-like"/>
</dbReference>
<dbReference type="InterPro" id="IPR029046">
    <property type="entry name" value="LolA/LolB/LppX"/>
</dbReference>
<dbReference type="Gene3D" id="2.50.20.10">
    <property type="entry name" value="Lipoprotein localisation LolA/LolB/LppX"/>
    <property type="match status" value="1"/>
</dbReference>
<dbReference type="PROSITE" id="PS51318">
    <property type="entry name" value="TAT"/>
    <property type="match status" value="1"/>
</dbReference>
<evidence type="ECO:0000313" key="3">
    <source>
        <dbReference type="EMBL" id="MCG7504301.1"/>
    </source>
</evidence>
<keyword evidence="4" id="KW-1185">Reference proteome</keyword>
<dbReference type="EMBL" id="JAKREW010000002">
    <property type="protein sequence ID" value="MCG7504301.1"/>
    <property type="molecule type" value="Genomic_DNA"/>
</dbReference>
<protein>
    <submittedName>
        <fullName evidence="3">Outer membrane lipoprotein carrier protein LolA</fullName>
    </submittedName>
</protein>
<evidence type="ECO:0000256" key="1">
    <source>
        <dbReference type="ARBA" id="ARBA00022729"/>
    </source>
</evidence>
<reference evidence="3 4" key="1">
    <citation type="submission" date="2022-02" db="EMBL/GenBank/DDBJ databases">
        <title>Draft genome sequence of Mezorhizobium retamae strain IRAMC:0171 isolated from Retama raetam nodules.</title>
        <authorList>
            <person name="Bengaied R."/>
            <person name="Sbissi I."/>
            <person name="Huber K."/>
            <person name="Ghodbane F."/>
            <person name="Nouioui I."/>
            <person name="Tarhouni M."/>
            <person name="Gtari M."/>
        </authorList>
    </citation>
    <scope>NUCLEOTIDE SEQUENCE [LARGE SCALE GENOMIC DNA]</scope>
    <source>
        <strain evidence="3 4">IRAMC:0171</strain>
    </source>
</reference>
<dbReference type="Pfam" id="PF03548">
    <property type="entry name" value="LolA"/>
    <property type="match status" value="1"/>
</dbReference>
<accession>A0ABS9QA74</accession>
<name>A0ABS9QA74_9HYPH</name>
<dbReference type="PANTHER" id="PTHR35869">
    <property type="entry name" value="OUTER-MEMBRANE LIPOPROTEIN CARRIER PROTEIN"/>
    <property type="match status" value="1"/>
</dbReference>
<dbReference type="Proteomes" id="UP001201701">
    <property type="component" value="Unassembled WGS sequence"/>
</dbReference>
<sequence>MKDDLFATAASLAMTRRRLLGFGLMVAGAAAANAVPAFMPMAAAQAGVPPAAQKIADHFSAVKSMTGEFVQFGPKGEQTGGKFFMERPGKIRFNYDGANNFKVISDGESVVLLNKKLQTSDLYPLSKTPLKLLLEDRIDLSGDRVKSVKEEEDLTTIKLSDRQVFGNATITMMFDPKTYELRQWTITDAQGKDTTVMIFNTKEGVSFAPDTFKIDYTANRELNAKKGMR</sequence>
<organism evidence="3 4">
    <name type="scientific">Mesorhizobium retamae</name>
    <dbReference type="NCBI Taxonomy" id="2912854"/>
    <lineage>
        <taxon>Bacteria</taxon>
        <taxon>Pseudomonadati</taxon>
        <taxon>Pseudomonadota</taxon>
        <taxon>Alphaproteobacteria</taxon>
        <taxon>Hyphomicrobiales</taxon>
        <taxon>Phyllobacteriaceae</taxon>
        <taxon>Mesorhizobium</taxon>
    </lineage>
</organism>
<proteinExistence type="predicted"/>